<reference evidence="2 3" key="1">
    <citation type="submission" date="2020-08" db="EMBL/GenBank/DDBJ databases">
        <title>Sequencing the genomes of 1000 actinobacteria strains.</title>
        <authorList>
            <person name="Klenk H.-P."/>
        </authorList>
    </citation>
    <scope>NUCLEOTIDE SEQUENCE [LARGE SCALE GENOMIC DNA]</scope>
    <source>
        <strain evidence="2 3">DSM 45790</strain>
    </source>
</reference>
<evidence type="ECO:0000256" key="1">
    <source>
        <dbReference type="SAM" id="Phobius"/>
    </source>
</evidence>
<accession>A0A7W9DRU7</accession>
<protein>
    <recommendedName>
        <fullName evidence="4">ABC transporter substrate-binding protein</fullName>
    </recommendedName>
</protein>
<gene>
    <name evidence="2" type="ORF">BJ981_003429</name>
</gene>
<keyword evidence="1" id="KW-0812">Transmembrane</keyword>
<evidence type="ECO:0008006" key="4">
    <source>
        <dbReference type="Google" id="ProtNLM"/>
    </source>
</evidence>
<evidence type="ECO:0000313" key="3">
    <source>
        <dbReference type="Proteomes" id="UP000588112"/>
    </source>
</evidence>
<dbReference type="EMBL" id="JACHBR010000001">
    <property type="protein sequence ID" value="MBB5627730.1"/>
    <property type="molecule type" value="Genomic_DNA"/>
</dbReference>
<keyword evidence="1" id="KW-1133">Transmembrane helix</keyword>
<comment type="caution">
    <text evidence="2">The sequence shown here is derived from an EMBL/GenBank/DDBJ whole genome shotgun (WGS) entry which is preliminary data.</text>
</comment>
<feature type="transmembrane region" description="Helical" evidence="1">
    <location>
        <begin position="7"/>
        <end position="26"/>
    </location>
</feature>
<dbReference type="AlphaFoldDB" id="A0A7W9DRU7"/>
<name>A0A7W9DRU7_9ACTN</name>
<dbReference type="Proteomes" id="UP000588112">
    <property type="component" value="Unassembled WGS sequence"/>
</dbReference>
<organism evidence="2 3">
    <name type="scientific">Sphaerisporangium krabiense</name>
    <dbReference type="NCBI Taxonomy" id="763782"/>
    <lineage>
        <taxon>Bacteria</taxon>
        <taxon>Bacillati</taxon>
        <taxon>Actinomycetota</taxon>
        <taxon>Actinomycetes</taxon>
        <taxon>Streptosporangiales</taxon>
        <taxon>Streptosporangiaceae</taxon>
        <taxon>Sphaerisporangium</taxon>
    </lineage>
</organism>
<keyword evidence="3" id="KW-1185">Reference proteome</keyword>
<evidence type="ECO:0000313" key="2">
    <source>
        <dbReference type="EMBL" id="MBB5627730.1"/>
    </source>
</evidence>
<keyword evidence="1" id="KW-0472">Membrane</keyword>
<sequence length="374" mass="40862">MSRARRRWMYVVVVMVMNVALIAGALRTSRPAPVVHRLAPVKMVAAGGASNRAFLQGDALAKIFEDGGLDLQMTEGFGSGEIADSQNLVTYDIAFPAGIATAQQVRRKLLDDVRYQAPQISVYSTPLVVLTWRPLLPLLEELRVAVADADGAWRFDVEKYLDVVRAGVRWDKIAGNRFYDNPNRVLLTVPDPAQANLGKMFLASAGYALNRRNVVADEKQAGSVAGKIAPAFRELGQLLPSADRVFTAYQTNLINGAPMVLAYESDYIGARLAKPPRLPDDAVMMYLTPAVMSENILVPVNAKGTTAAAARLFTSDAVQRLAENVYGFRCARFDFATDMRAHRLTVPAKLFPVPLPEASVMKELVDAVKAKRAD</sequence>
<proteinExistence type="predicted"/>
<dbReference type="RefSeq" id="WP_184612343.1">
    <property type="nucleotide sequence ID" value="NZ_BOOS01000015.1"/>
</dbReference>